<feature type="transmembrane region" description="Helical" evidence="5">
    <location>
        <begin position="212"/>
        <end position="233"/>
    </location>
</feature>
<evidence type="ECO:0000256" key="5">
    <source>
        <dbReference type="SAM" id="Phobius"/>
    </source>
</evidence>
<evidence type="ECO:0000256" key="1">
    <source>
        <dbReference type="ARBA" id="ARBA00004141"/>
    </source>
</evidence>
<keyword evidence="3 5" id="KW-1133">Transmembrane helix</keyword>
<reference evidence="9 10" key="1">
    <citation type="submission" date="2017-07" db="EMBL/GenBank/DDBJ databases">
        <title>Leptospira spp. isolated from tropical soils.</title>
        <authorList>
            <person name="Thibeaux R."/>
            <person name="Iraola G."/>
            <person name="Ferres I."/>
            <person name="Bierque E."/>
            <person name="Girault D."/>
            <person name="Soupe-Gilbert M.-E."/>
            <person name="Picardeau M."/>
            <person name="Goarant C."/>
        </authorList>
    </citation>
    <scope>NUCLEOTIDE SEQUENCE [LARGE SCALE GENOMIC DNA]</scope>
    <source>
        <strain evidence="8 10">FH1-B-B1</strain>
        <strain evidence="7 9">FH1-B-C1</strain>
    </source>
</reference>
<evidence type="ECO:0000256" key="4">
    <source>
        <dbReference type="ARBA" id="ARBA00023136"/>
    </source>
</evidence>
<evidence type="ECO:0000313" key="8">
    <source>
        <dbReference type="EMBL" id="PJZ73292.1"/>
    </source>
</evidence>
<feature type="transmembrane region" description="Helical" evidence="5">
    <location>
        <begin position="7"/>
        <end position="22"/>
    </location>
</feature>
<protein>
    <recommendedName>
        <fullName evidence="6">O-antigen ligase-related domain-containing protein</fullName>
    </recommendedName>
</protein>
<dbReference type="PANTHER" id="PTHR37422:SF13">
    <property type="entry name" value="LIPOPOLYSACCHARIDE BIOSYNTHESIS PROTEIN PA4999-RELATED"/>
    <property type="match status" value="1"/>
</dbReference>
<feature type="transmembrane region" description="Helical" evidence="5">
    <location>
        <begin position="466"/>
        <end position="485"/>
    </location>
</feature>
<evidence type="ECO:0000313" key="9">
    <source>
        <dbReference type="Proteomes" id="UP000231962"/>
    </source>
</evidence>
<evidence type="ECO:0000313" key="10">
    <source>
        <dbReference type="Proteomes" id="UP000231990"/>
    </source>
</evidence>
<evidence type="ECO:0000313" key="7">
    <source>
        <dbReference type="EMBL" id="PJZ70103.1"/>
    </source>
</evidence>
<dbReference type="EMBL" id="NPDY01000005">
    <property type="protein sequence ID" value="PJZ70103.1"/>
    <property type="molecule type" value="Genomic_DNA"/>
</dbReference>
<accession>A0A2M9ZMI2</accession>
<name>A0A2M9ZMI2_9LEPT</name>
<dbReference type="Pfam" id="PF04932">
    <property type="entry name" value="Wzy_C"/>
    <property type="match status" value="1"/>
</dbReference>
<feature type="transmembrane region" description="Helical" evidence="5">
    <location>
        <begin position="335"/>
        <end position="359"/>
    </location>
</feature>
<feature type="transmembrane region" description="Helical" evidence="5">
    <location>
        <begin position="437"/>
        <end position="454"/>
    </location>
</feature>
<feature type="transmembrane region" description="Helical" evidence="5">
    <location>
        <begin position="281"/>
        <end position="298"/>
    </location>
</feature>
<gene>
    <name evidence="7" type="ORF">CH360_07715</name>
    <name evidence="8" type="ORF">CH373_09970</name>
</gene>
<keyword evidence="4 5" id="KW-0472">Membrane</keyword>
<feature type="transmembrane region" description="Helical" evidence="5">
    <location>
        <begin position="28"/>
        <end position="48"/>
    </location>
</feature>
<organism evidence="8 10">
    <name type="scientific">Leptospira perolatii</name>
    <dbReference type="NCBI Taxonomy" id="2023191"/>
    <lineage>
        <taxon>Bacteria</taxon>
        <taxon>Pseudomonadati</taxon>
        <taxon>Spirochaetota</taxon>
        <taxon>Spirochaetia</taxon>
        <taxon>Leptospirales</taxon>
        <taxon>Leptospiraceae</taxon>
        <taxon>Leptospira</taxon>
    </lineage>
</organism>
<evidence type="ECO:0000256" key="2">
    <source>
        <dbReference type="ARBA" id="ARBA00022692"/>
    </source>
</evidence>
<comment type="subcellular location">
    <subcellularLocation>
        <location evidence="1">Membrane</location>
        <topology evidence="1">Multi-pass membrane protein</topology>
    </subcellularLocation>
</comment>
<feature type="transmembrane region" description="Helical" evidence="5">
    <location>
        <begin position="164"/>
        <end position="182"/>
    </location>
</feature>
<dbReference type="Proteomes" id="UP000231962">
    <property type="component" value="Unassembled WGS sequence"/>
</dbReference>
<dbReference type="EMBL" id="NPDZ01000005">
    <property type="protein sequence ID" value="PJZ73292.1"/>
    <property type="molecule type" value="Genomic_DNA"/>
</dbReference>
<dbReference type="RefSeq" id="WP_100713439.1">
    <property type="nucleotide sequence ID" value="NZ_NPDY01000005.1"/>
</dbReference>
<dbReference type="Proteomes" id="UP000231990">
    <property type="component" value="Unassembled WGS sequence"/>
</dbReference>
<evidence type="ECO:0000259" key="6">
    <source>
        <dbReference type="Pfam" id="PF04932"/>
    </source>
</evidence>
<feature type="transmembrane region" description="Helical" evidence="5">
    <location>
        <begin position="89"/>
        <end position="106"/>
    </location>
</feature>
<comment type="caution">
    <text evidence="8">The sequence shown here is derived from an EMBL/GenBank/DDBJ whole genome shotgun (WGS) entry which is preliminary data.</text>
</comment>
<keyword evidence="2 5" id="KW-0812">Transmembrane</keyword>
<keyword evidence="9" id="KW-1185">Reference proteome</keyword>
<feature type="transmembrane region" description="Helical" evidence="5">
    <location>
        <begin position="113"/>
        <end position="133"/>
    </location>
</feature>
<feature type="transmembrane region" description="Helical" evidence="5">
    <location>
        <begin position="253"/>
        <end position="272"/>
    </location>
</feature>
<dbReference type="InterPro" id="IPR007016">
    <property type="entry name" value="O-antigen_ligase-rel_domated"/>
</dbReference>
<feature type="transmembrane region" description="Helical" evidence="5">
    <location>
        <begin position="304"/>
        <end position="328"/>
    </location>
</feature>
<dbReference type="PANTHER" id="PTHR37422">
    <property type="entry name" value="TEICHURONIC ACID BIOSYNTHESIS PROTEIN TUAE"/>
    <property type="match status" value="1"/>
</dbReference>
<dbReference type="AlphaFoldDB" id="A0A2M9ZMI2"/>
<dbReference type="GO" id="GO:0016020">
    <property type="term" value="C:membrane"/>
    <property type="evidence" value="ECO:0007669"/>
    <property type="project" value="UniProtKB-SubCell"/>
</dbReference>
<feature type="transmembrane region" description="Helical" evidence="5">
    <location>
        <begin position="530"/>
        <end position="551"/>
    </location>
</feature>
<feature type="transmembrane region" description="Helical" evidence="5">
    <location>
        <begin position="60"/>
        <end position="77"/>
    </location>
</feature>
<feature type="domain" description="O-antigen ligase-related" evidence="6">
    <location>
        <begin position="288"/>
        <end position="448"/>
    </location>
</feature>
<evidence type="ECO:0000256" key="3">
    <source>
        <dbReference type="ARBA" id="ARBA00022989"/>
    </source>
</evidence>
<sequence length="687" mass="78776">MKISRSILEICFSVYIWILLIIDPYQPYLVFDASGFTLTFFSIFCVVYRKKIGGFSQLTFLIACLSMMLYANAYGMIHLPESGVPNQKAYLKLAYLFFFSYFLWEARKGRSRTYLAAIAILSSLHLLISWLYIVDTLRSLPLFLFLLLVLSEELDWVREFFSSWVFLPAISLVLSFCFSFQTDKSATTSLYFATGILAYLFGDRLRRKQEQFTSILLVFYTFFLSSVLALAFSQMRFQEDKFAFPTSIGSFQVNTIALISAMHFPFLVLLFLDSRKINRKLFYFILGISSLFVLYITHSRASLLSIFIAGAIFVTPWKNNPVLLLLLGKNAEKRILLWAPFALYIGLTILGVVFLLLIVGGEQFTSTQTLIARFHIWKFLVERVFSFSFWTGFGPGNDFASVTLPLENLSKETIQQIAGYMSYAKSPPNAHSTPIQVFYNFGMLGLVSLSLFWARSFYRFIKYPSNARTLVGSLGIITSLVIFLIKDTIDYTIDYACIFYTALLFLGLLEKSDVPLSEDQKLEIAPKNRGKQVTAMLLFSASLVFSLIFSLNGRSNDKAEQIYKIDIQSDNYGNLIFKNAGYLDDRKFLDFQNQSSKFRFLPRTAEFSFFSGELKRMRSKSNKNQLEESQARQDLEECVKRDRTHVACRFGLAELYSRSGDERAEGLLKEAKSMDPFSLYRPSEQLP</sequence>
<proteinExistence type="predicted"/>
<dbReference type="InterPro" id="IPR051533">
    <property type="entry name" value="WaaL-like"/>
</dbReference>